<name>Q2V4X2_CAEEL</name>
<dbReference type="PeptideAtlas" id="Q2V4X2"/>
<dbReference type="EMBL" id="BX284603">
    <property type="protein sequence ID" value="CCD61611.1"/>
    <property type="molecule type" value="Genomic_DNA"/>
</dbReference>
<dbReference type="GO" id="GO:0003729">
    <property type="term" value="F:mRNA binding"/>
    <property type="evidence" value="ECO:0000318"/>
    <property type="project" value="GO_Central"/>
</dbReference>
<evidence type="ECO:0000313" key="5">
    <source>
        <dbReference type="WormBase" id="B0280.17"/>
    </source>
</evidence>
<dbReference type="PANTHER" id="PTHR11208:SF35">
    <property type="entry name" value="K HOMOLOGY DOMAIN-CONTAINING PROTEIN"/>
    <property type="match status" value="1"/>
</dbReference>
<dbReference type="Proteomes" id="UP000001940">
    <property type="component" value="Chromosome III"/>
</dbReference>
<dbReference type="Gene3D" id="3.30.1370.10">
    <property type="entry name" value="K Homology domain, type 1"/>
    <property type="match status" value="1"/>
</dbReference>
<dbReference type="InterPro" id="IPR055256">
    <property type="entry name" value="KH_1_KHDC4/BBP-like"/>
</dbReference>
<feature type="domain" description="K Homology" evidence="2">
    <location>
        <begin position="137"/>
        <end position="234"/>
    </location>
</feature>
<dbReference type="Pfam" id="PF22675">
    <property type="entry name" value="KH-I_KHDC4-BBP"/>
    <property type="match status" value="1"/>
</dbReference>
<evidence type="ECO:0000313" key="3">
    <source>
        <dbReference type="EMBL" id="CCD61611.1"/>
    </source>
</evidence>
<dbReference type="eggNOG" id="KOG0789">
    <property type="taxonomic scope" value="Eukaryota"/>
</dbReference>
<dbReference type="GO" id="GO:0048024">
    <property type="term" value="P:regulation of mRNA splicing, via spliceosome"/>
    <property type="evidence" value="ECO:0000318"/>
    <property type="project" value="GO_Central"/>
</dbReference>
<accession>Q2V4X2</accession>
<keyword evidence="4" id="KW-1185">Reference proteome</keyword>
<dbReference type="FunCoup" id="Q2V4X2">
    <property type="interactions" value="254"/>
</dbReference>
<dbReference type="OMA" id="KGCTRDD"/>
<proteinExistence type="evidence at protein level"/>
<evidence type="ECO:0000313" key="4">
    <source>
        <dbReference type="Proteomes" id="UP000001940"/>
    </source>
</evidence>
<dbReference type="PaxDb" id="6239-B0280.17"/>
<dbReference type="InParanoid" id="Q2V4X2"/>
<dbReference type="AGR" id="WB:WBGene00044674"/>
<dbReference type="STRING" id="6239.B0280.17.1"/>
<dbReference type="InterPro" id="IPR004087">
    <property type="entry name" value="KH_dom"/>
</dbReference>
<dbReference type="InterPro" id="IPR045071">
    <property type="entry name" value="BBP-like"/>
</dbReference>
<dbReference type="SMR" id="Q2V4X2"/>
<keyword evidence="6" id="KW-1267">Proteomics identification</keyword>
<keyword evidence="1" id="KW-0694">RNA-binding</keyword>
<dbReference type="WormBase" id="B0280.17">
    <property type="protein sequence ID" value="CE41972"/>
    <property type="gene ID" value="WBGene00044674"/>
</dbReference>
<dbReference type="SMART" id="SM00322">
    <property type="entry name" value="KH"/>
    <property type="match status" value="1"/>
</dbReference>
<sequence>MSIPESSTNCSTGSYLDDLLKELQIMTNIYESNDSVKFRNAHNLLVREIKRVYDAEMIVNGLGSGTPPPSFLGRANAGKDESMDLSSLRNLLKDDPLLMTPPPGLQRRQTFSPMTLSLIGGLKNGCSENENKEEGKFEKIDKVFFPPETANNTNPVGRLIGPRGMTIRQLEKDLGCKLFIRGKGCTKDDAKEERLRERVGWEHLKEPIHVMISVRSDSEEAASEKLSSIKKMLQEFLEHTDSELKRSQLMQLAVIEGTLK</sequence>
<dbReference type="UCSC" id="B0280.17">
    <property type="organism name" value="c. elegans"/>
</dbReference>
<dbReference type="PANTHER" id="PTHR11208">
    <property type="entry name" value="RNA-BINDING PROTEIN RELATED"/>
    <property type="match status" value="1"/>
</dbReference>
<evidence type="ECO:0000256" key="1">
    <source>
        <dbReference type="ARBA" id="ARBA00022884"/>
    </source>
</evidence>
<dbReference type="Bgee" id="WBGene00044674">
    <property type="expression patterns" value="Expressed in material anatomical entity and 2 other cell types or tissues"/>
</dbReference>
<dbReference type="PhylomeDB" id="Q2V4X2"/>
<dbReference type="GO" id="GO:0005634">
    <property type="term" value="C:nucleus"/>
    <property type="evidence" value="ECO:0000318"/>
    <property type="project" value="GO_Central"/>
</dbReference>
<reference key="2">
    <citation type="submission" date="2016-02" db="EMBL/GenBank/DDBJ databases">
        <authorList>
            <consortium name="WormBase Consortium"/>
            <person name="WormBase"/>
        </authorList>
    </citation>
    <scope>NUCLEOTIDE SEQUENCE</scope>
</reference>
<dbReference type="RefSeq" id="NP_001040836.2">
    <property type="nucleotide sequence ID" value="NM_001047371.5"/>
</dbReference>
<dbReference type="HOGENOM" id="CLU_090109_0_0_1"/>
<evidence type="ECO:0000259" key="2">
    <source>
        <dbReference type="SMART" id="SM00322"/>
    </source>
</evidence>
<dbReference type="InterPro" id="IPR036612">
    <property type="entry name" value="KH_dom_type_1_sf"/>
</dbReference>
<protein>
    <submittedName>
        <fullName evidence="3">K Homology domain-containing protein</fullName>
    </submittedName>
</protein>
<gene>
    <name evidence="3 5" type="ORF">B0280.17</name>
    <name evidence="3" type="ORF">CELE_B0280.17</name>
</gene>
<reference evidence="3 4" key="1">
    <citation type="journal article" date="1998" name="Science">
        <title>Genome sequence of the nematode C. elegans: a platform for investigating biology.</title>
        <authorList>
            <consortium name="The C. elegans sequencing consortium"/>
            <person name="Sulson J.E."/>
            <person name="Waterston R."/>
        </authorList>
    </citation>
    <scope>NUCLEOTIDE SEQUENCE [LARGE SCALE GENOMIC DNA]</scope>
    <source>
        <strain evidence="3 4">Bristol N2</strain>
    </source>
</reference>
<organism evidence="3 4">
    <name type="scientific">Caenorhabditis elegans</name>
    <dbReference type="NCBI Taxonomy" id="6239"/>
    <lineage>
        <taxon>Eukaryota</taxon>
        <taxon>Metazoa</taxon>
        <taxon>Ecdysozoa</taxon>
        <taxon>Nematoda</taxon>
        <taxon>Chromadorea</taxon>
        <taxon>Rhabditida</taxon>
        <taxon>Rhabditina</taxon>
        <taxon>Rhabditomorpha</taxon>
        <taxon>Rhabditoidea</taxon>
        <taxon>Rhabditidae</taxon>
        <taxon>Peloderinae</taxon>
        <taxon>Caenorhabditis</taxon>
    </lineage>
</organism>
<dbReference type="OrthoDB" id="6777263at2759"/>
<evidence type="ECO:0007829" key="6">
    <source>
        <dbReference type="PeptideAtlas" id="Q2V4X2"/>
    </source>
</evidence>
<dbReference type="KEGG" id="cel:CELE_B0280.17"/>
<dbReference type="CTD" id="4363051"/>
<dbReference type="SUPFAM" id="SSF54791">
    <property type="entry name" value="Eukaryotic type KH-domain (KH-domain type I)"/>
    <property type="match status" value="1"/>
</dbReference>
<dbReference type="GeneID" id="4363051"/>
<dbReference type="eggNOG" id="KOG1588">
    <property type="taxonomic scope" value="Eukaryota"/>
</dbReference>
<dbReference type="AlphaFoldDB" id="Q2V4X2"/>